<feature type="region of interest" description="Disordered" evidence="1">
    <location>
        <begin position="358"/>
        <end position="386"/>
    </location>
</feature>
<reference evidence="4 5" key="1">
    <citation type="submission" date="2020-09" db="EMBL/GenBank/DDBJ databases">
        <title>Parvimonas S3374 sp. nov.</title>
        <authorList>
            <person name="Buhl M."/>
        </authorList>
    </citation>
    <scope>NUCLEOTIDE SEQUENCE [LARGE SCALE GENOMIC DNA]</scope>
    <source>
        <strain evidence="4 5">S3374</strain>
    </source>
</reference>
<feature type="compositionally biased region" description="Acidic residues" evidence="1">
    <location>
        <begin position="368"/>
        <end position="386"/>
    </location>
</feature>
<evidence type="ECO:0000313" key="5">
    <source>
        <dbReference type="Proteomes" id="UP000823123"/>
    </source>
</evidence>
<proteinExistence type="predicted"/>
<dbReference type="InterPro" id="IPR041459">
    <property type="entry name" value="MPTase-PolyVal"/>
</dbReference>
<evidence type="ECO:0000259" key="3">
    <source>
        <dbReference type="Pfam" id="PF18818"/>
    </source>
</evidence>
<evidence type="ECO:0000259" key="2">
    <source>
        <dbReference type="Pfam" id="PF08401"/>
    </source>
</evidence>
<evidence type="ECO:0000313" key="4">
    <source>
        <dbReference type="EMBL" id="MBK1468643.1"/>
    </source>
</evidence>
<keyword evidence="5" id="KW-1185">Reference proteome</keyword>
<protein>
    <submittedName>
        <fullName evidence="4">DUF1738 domain-containing protein</fullName>
    </submittedName>
</protein>
<feature type="domain" description="N-terminal" evidence="2">
    <location>
        <begin position="23"/>
        <end position="166"/>
    </location>
</feature>
<name>A0ABS1C953_9FIRM</name>
<gene>
    <name evidence="4" type="ORF">IBJ83_04850</name>
</gene>
<comment type="caution">
    <text evidence="4">The sequence shown here is derived from an EMBL/GenBank/DDBJ whole genome shotgun (WGS) entry which is preliminary data.</text>
</comment>
<dbReference type="EMBL" id="JACVDA010000011">
    <property type="protein sequence ID" value="MBK1468643.1"/>
    <property type="molecule type" value="Genomic_DNA"/>
</dbReference>
<dbReference type="RefSeq" id="WP_201275598.1">
    <property type="nucleotide sequence ID" value="NZ_JACVDA010000011.1"/>
</dbReference>
<sequence>MKKSLKDINFSEIKTLSKQEISILNSIKERIESGKSAYKKGWSNVSLDNINYFTKNFYNGLNALSLAVAKEEKGYISSSWLTFNQMSKLNEKIEKENKKLAPEEQKQKIHLQKGSIGEKISFPVIYDRKNKKYLTYEEYNNISKMEKEDLINNRDITFAKKEFTVFNGDCFDNLDLSYEKEFLKNLEENKVEFKDKDIAVKLCESMNVELAFKNQNKAYYSPKNDKIVLPTERQFYSSEEFKSTFFHELSHATGHEKRLNREIKNEFGSKEYAFEEIVAESSSIFLSKKFGYLYDENINVSAEYLKGWSDVLTNDPKRVINAIQKGNEAKEYIIKHFDELEKTLEKNVIIEEIEKTEETKETTKEETLEVETEIEEEFELEMEMEM</sequence>
<organism evidence="4 5">
    <name type="scientific">Parvimonas parva</name>
    <dbReference type="NCBI Taxonomy" id="2769485"/>
    <lineage>
        <taxon>Bacteria</taxon>
        <taxon>Bacillati</taxon>
        <taxon>Bacillota</taxon>
        <taxon>Tissierellia</taxon>
        <taxon>Tissierellales</taxon>
        <taxon>Peptoniphilaceae</taxon>
        <taxon>Parvimonas</taxon>
    </lineage>
</organism>
<dbReference type="InterPro" id="IPR013610">
    <property type="entry name" value="ArdC_N"/>
</dbReference>
<dbReference type="Pfam" id="PF08401">
    <property type="entry name" value="ArdcN"/>
    <property type="match status" value="1"/>
</dbReference>
<evidence type="ECO:0000256" key="1">
    <source>
        <dbReference type="SAM" id="MobiDB-lite"/>
    </source>
</evidence>
<dbReference type="Pfam" id="PF18818">
    <property type="entry name" value="MPTase-PolyVal"/>
    <property type="match status" value="1"/>
</dbReference>
<accession>A0ABS1C953</accession>
<dbReference type="Proteomes" id="UP000823123">
    <property type="component" value="Unassembled WGS sequence"/>
</dbReference>
<feature type="domain" description="Polyvalent protein metallopeptidase" evidence="3">
    <location>
        <begin position="202"/>
        <end position="323"/>
    </location>
</feature>
<feature type="compositionally biased region" description="Basic and acidic residues" evidence="1">
    <location>
        <begin position="358"/>
        <end position="367"/>
    </location>
</feature>